<dbReference type="HOGENOM" id="CLU_2868863_0_0_1"/>
<protein>
    <submittedName>
        <fullName evidence="1">Uncharacterized protein</fullName>
    </submittedName>
</protein>
<dbReference type="EMBL" id="AZST01000244">
    <property type="protein sequence ID" value="KEP50542.1"/>
    <property type="molecule type" value="Genomic_DNA"/>
</dbReference>
<sequence length="64" mass="7511">MYFHHHFRSQWMSSRSGILRFFRTCVLLQQVHVYPRAQQDLRRTHGILASTQALATSPLLDLGE</sequence>
<gene>
    <name evidence="1" type="ORF">V565_078200</name>
</gene>
<proteinExistence type="predicted"/>
<organism evidence="1 2">
    <name type="scientific">Rhizoctonia solani 123E</name>
    <dbReference type="NCBI Taxonomy" id="1423351"/>
    <lineage>
        <taxon>Eukaryota</taxon>
        <taxon>Fungi</taxon>
        <taxon>Dikarya</taxon>
        <taxon>Basidiomycota</taxon>
        <taxon>Agaricomycotina</taxon>
        <taxon>Agaricomycetes</taxon>
        <taxon>Cantharellales</taxon>
        <taxon>Ceratobasidiaceae</taxon>
        <taxon>Rhizoctonia</taxon>
    </lineage>
</organism>
<evidence type="ECO:0000313" key="2">
    <source>
        <dbReference type="Proteomes" id="UP000027456"/>
    </source>
</evidence>
<accession>A0A074SKE9</accession>
<dbReference type="AlphaFoldDB" id="A0A074SKE9"/>
<dbReference type="Proteomes" id="UP000027456">
    <property type="component" value="Unassembled WGS sequence"/>
</dbReference>
<reference evidence="1 2" key="1">
    <citation type="submission" date="2013-12" db="EMBL/GenBank/DDBJ databases">
        <authorList>
            <person name="Cubeta M."/>
            <person name="Pakala S."/>
            <person name="Fedorova N."/>
            <person name="Thomas E."/>
            <person name="Dean R."/>
            <person name="Jabaji S."/>
            <person name="Neate S."/>
            <person name="Toda T."/>
            <person name="Tavantzis S."/>
            <person name="Vilgalys R."/>
            <person name="Bharathan N."/>
            <person name="Pakala S."/>
            <person name="Losada L.S."/>
            <person name="Zafar N."/>
            <person name="Nierman W."/>
        </authorList>
    </citation>
    <scope>NUCLEOTIDE SEQUENCE [LARGE SCALE GENOMIC DNA]</scope>
    <source>
        <strain evidence="1 2">123E</strain>
    </source>
</reference>
<name>A0A074SKE9_9AGAM</name>
<comment type="caution">
    <text evidence="1">The sequence shown here is derived from an EMBL/GenBank/DDBJ whole genome shotgun (WGS) entry which is preliminary data.</text>
</comment>
<evidence type="ECO:0000313" key="1">
    <source>
        <dbReference type="EMBL" id="KEP50542.1"/>
    </source>
</evidence>
<keyword evidence="2" id="KW-1185">Reference proteome</keyword>